<feature type="binding site" description="covalent" evidence="8">
    <location>
        <position position="63"/>
    </location>
    <ligand>
        <name>heme c</name>
        <dbReference type="ChEBI" id="CHEBI:61717"/>
        <label>1</label>
    </ligand>
</feature>
<name>A0A937CVJ6_9BURK</name>
<feature type="binding site" description="axial binding residue" evidence="9">
    <location>
        <position position="64"/>
    </location>
    <ligand>
        <name>heme c</name>
        <dbReference type="ChEBI" id="CHEBI:61717"/>
        <label>1</label>
    </ligand>
    <ligandPart>
        <name>Fe</name>
        <dbReference type="ChEBI" id="CHEBI:18248"/>
    </ligandPart>
</feature>
<sequence length="217" mass="23345">MGLACAASAQPTAATPAQPAASHPAAVLPQWAQDKLAAAKADPKLQEQAYRQGAKLATFCANCHGPSGQSVRPDVPNLAGQNTIYVLNQLNKFHDGRRKGAFFMEGLVKAMSNEERFAVAVYYTNQEAPAARPSGDAKLAAQGKAVYENGCRKCHGESGAGSEKNSRLAGQQPNYLETAIRRYRDNDVRTDEKMFKYTKGLTDAEIKALVAYIGALR</sequence>
<evidence type="ECO:0000259" key="10">
    <source>
        <dbReference type="PROSITE" id="PS51007"/>
    </source>
</evidence>
<keyword evidence="12" id="KW-1185">Reference proteome</keyword>
<evidence type="ECO:0000313" key="11">
    <source>
        <dbReference type="EMBL" id="MBL0393813.1"/>
    </source>
</evidence>
<comment type="caution">
    <text evidence="11">The sequence shown here is derived from an EMBL/GenBank/DDBJ whole genome shotgun (WGS) entry which is preliminary data.</text>
</comment>
<dbReference type="PIRSF" id="PIRSF000005">
    <property type="entry name" value="Cytochrome_c4"/>
    <property type="match status" value="1"/>
</dbReference>
<evidence type="ECO:0000256" key="4">
    <source>
        <dbReference type="ARBA" id="ARBA00022723"/>
    </source>
</evidence>
<feature type="binding site" description="covalent" evidence="8">
    <location>
        <position position="154"/>
    </location>
    <ligand>
        <name>heme c</name>
        <dbReference type="ChEBI" id="CHEBI:61717"/>
        <label>2</label>
    </ligand>
</feature>
<dbReference type="PANTHER" id="PTHR33751:SF9">
    <property type="entry name" value="CYTOCHROME C4"/>
    <property type="match status" value="1"/>
</dbReference>
<evidence type="ECO:0000256" key="9">
    <source>
        <dbReference type="PIRSR" id="PIRSR000005-2"/>
    </source>
</evidence>
<proteinExistence type="predicted"/>
<feature type="domain" description="Cytochrome c" evidence="10">
    <location>
        <begin position="138"/>
        <end position="217"/>
    </location>
</feature>
<dbReference type="PANTHER" id="PTHR33751">
    <property type="entry name" value="CBB3-TYPE CYTOCHROME C OXIDASE SUBUNIT FIXP"/>
    <property type="match status" value="1"/>
</dbReference>
<dbReference type="InterPro" id="IPR050597">
    <property type="entry name" value="Cytochrome_c_Oxidase_Subunit"/>
</dbReference>
<dbReference type="Pfam" id="PF00034">
    <property type="entry name" value="Cytochrom_C"/>
    <property type="match status" value="2"/>
</dbReference>
<keyword evidence="2" id="KW-0813">Transport</keyword>
<keyword evidence="3 8" id="KW-0349">Heme</keyword>
<dbReference type="GO" id="GO:0005506">
    <property type="term" value="F:iron ion binding"/>
    <property type="evidence" value="ECO:0007669"/>
    <property type="project" value="InterPro"/>
</dbReference>
<keyword evidence="5" id="KW-0574">Periplasm</keyword>
<evidence type="ECO:0000256" key="5">
    <source>
        <dbReference type="ARBA" id="ARBA00022764"/>
    </source>
</evidence>
<dbReference type="InterPro" id="IPR024167">
    <property type="entry name" value="Cytochrome_c4-like"/>
</dbReference>
<evidence type="ECO:0000256" key="1">
    <source>
        <dbReference type="ARBA" id="ARBA00004418"/>
    </source>
</evidence>
<dbReference type="SUPFAM" id="SSF46626">
    <property type="entry name" value="Cytochrome c"/>
    <property type="match status" value="2"/>
</dbReference>
<dbReference type="Proteomes" id="UP000599109">
    <property type="component" value="Unassembled WGS sequence"/>
</dbReference>
<keyword evidence="7 9" id="KW-0408">Iron</keyword>
<dbReference type="PROSITE" id="PS51007">
    <property type="entry name" value="CYTC"/>
    <property type="match status" value="2"/>
</dbReference>
<keyword evidence="4 9" id="KW-0479">Metal-binding</keyword>
<evidence type="ECO:0000313" key="12">
    <source>
        <dbReference type="Proteomes" id="UP000599109"/>
    </source>
</evidence>
<dbReference type="EMBL" id="JAEQNE010000006">
    <property type="protein sequence ID" value="MBL0393813.1"/>
    <property type="molecule type" value="Genomic_DNA"/>
</dbReference>
<protein>
    <submittedName>
        <fullName evidence="11">C-type cytochrome</fullName>
    </submittedName>
</protein>
<dbReference type="GO" id="GO:0020037">
    <property type="term" value="F:heme binding"/>
    <property type="evidence" value="ECO:0007669"/>
    <property type="project" value="InterPro"/>
</dbReference>
<feature type="binding site" description="axial binding residue" evidence="9">
    <location>
        <position position="194"/>
    </location>
    <ligand>
        <name>heme c</name>
        <dbReference type="ChEBI" id="CHEBI:61717"/>
        <label>2</label>
    </ligand>
    <ligandPart>
        <name>Fe</name>
        <dbReference type="ChEBI" id="CHEBI:18248"/>
    </ligandPart>
</feature>
<feature type="binding site" description="covalent" evidence="8">
    <location>
        <position position="151"/>
    </location>
    <ligand>
        <name>heme c</name>
        <dbReference type="ChEBI" id="CHEBI:61717"/>
        <label>2</label>
    </ligand>
</feature>
<evidence type="ECO:0000256" key="6">
    <source>
        <dbReference type="ARBA" id="ARBA00022982"/>
    </source>
</evidence>
<reference evidence="11 12" key="1">
    <citation type="journal article" date="2017" name="Int. J. Syst. Evol. Microbiol.">
        <title>Ramlibacter monticola sp. nov., isolated from forest soil.</title>
        <authorList>
            <person name="Chaudhary D.K."/>
            <person name="Kim J."/>
        </authorList>
    </citation>
    <scope>NUCLEOTIDE SEQUENCE [LARGE SCALE GENOMIC DNA]</scope>
    <source>
        <strain evidence="11 12">KACC 19175</strain>
    </source>
</reference>
<gene>
    <name evidence="11" type="ORF">JJ685_21935</name>
</gene>
<evidence type="ECO:0000256" key="7">
    <source>
        <dbReference type="ARBA" id="ARBA00023004"/>
    </source>
</evidence>
<dbReference type="GO" id="GO:0009055">
    <property type="term" value="F:electron transfer activity"/>
    <property type="evidence" value="ECO:0007669"/>
    <property type="project" value="InterPro"/>
</dbReference>
<dbReference type="Gene3D" id="1.10.760.10">
    <property type="entry name" value="Cytochrome c-like domain"/>
    <property type="match status" value="2"/>
</dbReference>
<feature type="binding site" description="covalent" evidence="8">
    <location>
        <position position="60"/>
    </location>
    <ligand>
        <name>heme c</name>
        <dbReference type="ChEBI" id="CHEBI:61717"/>
        <label>1</label>
    </ligand>
</feature>
<feature type="binding site" description="axial binding residue" evidence="9">
    <location>
        <position position="104"/>
    </location>
    <ligand>
        <name>heme c</name>
        <dbReference type="ChEBI" id="CHEBI:61717"/>
        <label>1</label>
    </ligand>
    <ligandPart>
        <name>Fe</name>
        <dbReference type="ChEBI" id="CHEBI:18248"/>
    </ligandPart>
</feature>
<feature type="binding site" description="axial binding residue" evidence="9">
    <location>
        <position position="155"/>
    </location>
    <ligand>
        <name>heme c</name>
        <dbReference type="ChEBI" id="CHEBI:61717"/>
        <label>2</label>
    </ligand>
    <ligandPart>
        <name>Fe</name>
        <dbReference type="ChEBI" id="CHEBI:18248"/>
    </ligandPart>
</feature>
<comment type="subcellular location">
    <subcellularLocation>
        <location evidence="1">Periplasm</location>
    </subcellularLocation>
</comment>
<accession>A0A937CVJ6</accession>
<dbReference type="InterPro" id="IPR036909">
    <property type="entry name" value="Cyt_c-like_dom_sf"/>
</dbReference>
<evidence type="ECO:0000256" key="3">
    <source>
        <dbReference type="ARBA" id="ARBA00022617"/>
    </source>
</evidence>
<organism evidence="11 12">
    <name type="scientific">Ramlibacter monticola</name>
    <dbReference type="NCBI Taxonomy" id="1926872"/>
    <lineage>
        <taxon>Bacteria</taxon>
        <taxon>Pseudomonadati</taxon>
        <taxon>Pseudomonadota</taxon>
        <taxon>Betaproteobacteria</taxon>
        <taxon>Burkholderiales</taxon>
        <taxon>Comamonadaceae</taxon>
        <taxon>Ramlibacter</taxon>
    </lineage>
</organism>
<dbReference type="InterPro" id="IPR009056">
    <property type="entry name" value="Cyt_c-like_dom"/>
</dbReference>
<dbReference type="GO" id="GO:0042597">
    <property type="term" value="C:periplasmic space"/>
    <property type="evidence" value="ECO:0007669"/>
    <property type="project" value="UniProtKB-SubCell"/>
</dbReference>
<evidence type="ECO:0000256" key="2">
    <source>
        <dbReference type="ARBA" id="ARBA00022448"/>
    </source>
</evidence>
<evidence type="ECO:0000256" key="8">
    <source>
        <dbReference type="PIRSR" id="PIRSR000005-1"/>
    </source>
</evidence>
<comment type="PTM">
    <text evidence="8">Binds 2 heme c groups covalently per subunit.</text>
</comment>
<dbReference type="AlphaFoldDB" id="A0A937CVJ6"/>
<keyword evidence="6" id="KW-0249">Electron transport</keyword>
<feature type="domain" description="Cytochrome c" evidence="10">
    <location>
        <begin position="41"/>
        <end position="127"/>
    </location>
</feature>